<evidence type="ECO:0000313" key="2">
    <source>
        <dbReference type="Proteomes" id="UP000712600"/>
    </source>
</evidence>
<dbReference type="AlphaFoldDB" id="A0A8S9RXQ1"/>
<organism evidence="1 2">
    <name type="scientific">Brassica cretica</name>
    <name type="common">Mustard</name>
    <dbReference type="NCBI Taxonomy" id="69181"/>
    <lineage>
        <taxon>Eukaryota</taxon>
        <taxon>Viridiplantae</taxon>
        <taxon>Streptophyta</taxon>
        <taxon>Embryophyta</taxon>
        <taxon>Tracheophyta</taxon>
        <taxon>Spermatophyta</taxon>
        <taxon>Magnoliopsida</taxon>
        <taxon>eudicotyledons</taxon>
        <taxon>Gunneridae</taxon>
        <taxon>Pentapetalae</taxon>
        <taxon>rosids</taxon>
        <taxon>malvids</taxon>
        <taxon>Brassicales</taxon>
        <taxon>Brassicaceae</taxon>
        <taxon>Brassiceae</taxon>
        <taxon>Brassica</taxon>
    </lineage>
</organism>
<comment type="caution">
    <text evidence="1">The sequence shown here is derived from an EMBL/GenBank/DDBJ whole genome shotgun (WGS) entry which is preliminary data.</text>
</comment>
<protein>
    <submittedName>
        <fullName evidence="1">Uncharacterized protein</fullName>
    </submittedName>
</protein>
<gene>
    <name evidence="1" type="ORF">F2Q69_00029806</name>
</gene>
<feature type="non-terminal residue" evidence="1">
    <location>
        <position position="1"/>
    </location>
</feature>
<dbReference type="Proteomes" id="UP000712600">
    <property type="component" value="Unassembled WGS sequence"/>
</dbReference>
<dbReference type="EMBL" id="QGKX02000088">
    <property type="protein sequence ID" value="KAF3585356.1"/>
    <property type="molecule type" value="Genomic_DNA"/>
</dbReference>
<evidence type="ECO:0000313" key="1">
    <source>
        <dbReference type="EMBL" id="KAF3585356.1"/>
    </source>
</evidence>
<accession>A0A8S9RXQ1</accession>
<reference evidence="1" key="1">
    <citation type="submission" date="2019-12" db="EMBL/GenBank/DDBJ databases">
        <title>Genome sequencing and annotation of Brassica cretica.</title>
        <authorList>
            <person name="Studholme D.J."/>
            <person name="Sarris P."/>
        </authorList>
    </citation>
    <scope>NUCLEOTIDE SEQUENCE</scope>
    <source>
        <strain evidence="1">PFS-109/04</strain>
        <tissue evidence="1">Leaf</tissue>
    </source>
</reference>
<name>A0A8S9RXQ1_BRACR</name>
<sequence>ARNDKLFNGKVVSPIDALQHKSLEAECWRKANKKEKANEDHDDPPTTKVVIISPWIARIPTCQVDASCRSLSALHAEMEGLLCQTHVLET</sequence>
<proteinExistence type="predicted"/>